<proteinExistence type="predicted"/>
<protein>
    <submittedName>
        <fullName evidence="3">Uncharacterized protein LOC113913617</fullName>
    </submittedName>
</protein>
<sequence length="252" mass="28294">MPVLPLWDLLEEEGMEQIFFPPSPNPMVYYRCIFANVSLKLNVRQAKSAPQRARGSSHPETRYYGWAESRRPARPLPACLPRARGPRSRQARQPCPRCVPQSPRPSGPPWAPKAPLGRRFLCRYLALLRTNCQGGPRGSQGRACAPFLHGLISQRQIHCSSECFFNWRGSPESGKNLTPAEPDHGANQRSPVPAPRGKKAPRNITRWRSFYFPGLQGGKVTQAHTSVNQLKRVEVVRPPQLPCLITTGSYKK</sequence>
<gene>
    <name evidence="3" type="primary">LOC113913617</name>
</gene>
<accession>A0A6J2BRM5</accession>
<feature type="region of interest" description="Disordered" evidence="1">
    <location>
        <begin position="174"/>
        <end position="200"/>
    </location>
</feature>
<dbReference type="GeneID" id="113913617"/>
<evidence type="ECO:0000313" key="2">
    <source>
        <dbReference type="Proteomes" id="UP000515165"/>
    </source>
</evidence>
<organism evidence="2 3">
    <name type="scientific">Zalophus californianus</name>
    <name type="common">California sealion</name>
    <dbReference type="NCBI Taxonomy" id="9704"/>
    <lineage>
        <taxon>Eukaryota</taxon>
        <taxon>Metazoa</taxon>
        <taxon>Chordata</taxon>
        <taxon>Craniata</taxon>
        <taxon>Vertebrata</taxon>
        <taxon>Euteleostomi</taxon>
        <taxon>Mammalia</taxon>
        <taxon>Eutheria</taxon>
        <taxon>Laurasiatheria</taxon>
        <taxon>Carnivora</taxon>
        <taxon>Caniformia</taxon>
        <taxon>Pinnipedia</taxon>
        <taxon>Otariidae</taxon>
        <taxon>Zalophus</taxon>
    </lineage>
</organism>
<evidence type="ECO:0000256" key="1">
    <source>
        <dbReference type="SAM" id="MobiDB-lite"/>
    </source>
</evidence>
<dbReference type="KEGG" id="zca:113913617"/>
<evidence type="ECO:0000313" key="3">
    <source>
        <dbReference type="RefSeq" id="XP_027433686.1"/>
    </source>
</evidence>
<feature type="region of interest" description="Disordered" evidence="1">
    <location>
        <begin position="82"/>
        <end position="112"/>
    </location>
</feature>
<dbReference type="AlphaFoldDB" id="A0A6J2BRM5"/>
<name>A0A6J2BRM5_ZALCA</name>
<keyword evidence="2" id="KW-1185">Reference proteome</keyword>
<feature type="compositionally biased region" description="Pro residues" evidence="1">
    <location>
        <begin position="102"/>
        <end position="112"/>
    </location>
</feature>
<dbReference type="Proteomes" id="UP000515165">
    <property type="component" value="Chromosome 11"/>
</dbReference>
<dbReference type="RefSeq" id="XP_027433686.1">
    <property type="nucleotide sequence ID" value="XM_027577885.1"/>
</dbReference>
<reference evidence="3" key="1">
    <citation type="submission" date="2025-08" db="UniProtKB">
        <authorList>
            <consortium name="RefSeq"/>
        </authorList>
    </citation>
    <scope>IDENTIFICATION</scope>
    <source>
        <tissue evidence="3">Blood</tissue>
    </source>
</reference>